<evidence type="ECO:0000313" key="2">
    <source>
        <dbReference type="EMBL" id="SVC04656.1"/>
    </source>
</evidence>
<dbReference type="InterPro" id="IPR020904">
    <property type="entry name" value="Sc_DH/Rdtase_CS"/>
</dbReference>
<protein>
    <recommendedName>
        <fullName evidence="3">3-hydroxybutyrate dehydrogenase</fullName>
    </recommendedName>
</protein>
<name>A0A382IYC0_9ZZZZ</name>
<feature type="non-terminal residue" evidence="2">
    <location>
        <position position="218"/>
    </location>
</feature>
<gene>
    <name evidence="2" type="ORF">METZ01_LOCUS257510</name>
</gene>
<organism evidence="2">
    <name type="scientific">marine metagenome</name>
    <dbReference type="NCBI Taxonomy" id="408172"/>
    <lineage>
        <taxon>unclassified sequences</taxon>
        <taxon>metagenomes</taxon>
        <taxon>ecological metagenomes</taxon>
    </lineage>
</organism>
<proteinExistence type="inferred from homology"/>
<dbReference type="PANTHER" id="PTHR42879:SF2">
    <property type="entry name" value="3-OXOACYL-[ACYL-CARRIER-PROTEIN] REDUCTASE FABG"/>
    <property type="match status" value="1"/>
</dbReference>
<dbReference type="PRINTS" id="PR00081">
    <property type="entry name" value="GDHRDH"/>
</dbReference>
<dbReference type="PANTHER" id="PTHR42879">
    <property type="entry name" value="3-OXOACYL-(ACYL-CARRIER-PROTEIN) REDUCTASE"/>
    <property type="match status" value="1"/>
</dbReference>
<dbReference type="Gene3D" id="3.40.50.720">
    <property type="entry name" value="NAD(P)-binding Rossmann-like Domain"/>
    <property type="match status" value="1"/>
</dbReference>
<accession>A0A382IYC0</accession>
<dbReference type="InterPro" id="IPR002347">
    <property type="entry name" value="SDR_fam"/>
</dbReference>
<reference evidence="2" key="1">
    <citation type="submission" date="2018-05" db="EMBL/GenBank/DDBJ databases">
        <authorList>
            <person name="Lanie J.A."/>
            <person name="Ng W.-L."/>
            <person name="Kazmierczak K.M."/>
            <person name="Andrzejewski T.M."/>
            <person name="Davidsen T.M."/>
            <person name="Wayne K.J."/>
            <person name="Tettelin H."/>
            <person name="Glass J.I."/>
            <person name="Rusch D."/>
            <person name="Podicherti R."/>
            <person name="Tsui H.-C.T."/>
            <person name="Winkler M.E."/>
        </authorList>
    </citation>
    <scope>NUCLEOTIDE SEQUENCE</scope>
</reference>
<dbReference type="PROSITE" id="PS00061">
    <property type="entry name" value="ADH_SHORT"/>
    <property type="match status" value="1"/>
</dbReference>
<dbReference type="InterPro" id="IPR050259">
    <property type="entry name" value="SDR"/>
</dbReference>
<dbReference type="AlphaFoldDB" id="A0A382IYC0"/>
<dbReference type="SUPFAM" id="SSF51735">
    <property type="entry name" value="NAD(P)-binding Rossmann-fold domains"/>
    <property type="match status" value="1"/>
</dbReference>
<dbReference type="PRINTS" id="PR00080">
    <property type="entry name" value="SDRFAMILY"/>
</dbReference>
<evidence type="ECO:0008006" key="3">
    <source>
        <dbReference type="Google" id="ProtNLM"/>
    </source>
</evidence>
<evidence type="ECO:0000256" key="1">
    <source>
        <dbReference type="ARBA" id="ARBA00006484"/>
    </source>
</evidence>
<dbReference type="GO" id="GO:0032787">
    <property type="term" value="P:monocarboxylic acid metabolic process"/>
    <property type="evidence" value="ECO:0007669"/>
    <property type="project" value="UniProtKB-ARBA"/>
</dbReference>
<dbReference type="EMBL" id="UINC01070480">
    <property type="protein sequence ID" value="SVC04656.1"/>
    <property type="molecule type" value="Genomic_DNA"/>
</dbReference>
<sequence length="218" mass="23497">MENIKYESIAGKNVVITGASGGIGEALTAMYYYNGANLILTDISSRLKKGNYPAGAKLIAGDLSSLDTVEDLAKSILNEVDNVDILINNAGLQIVTPVDEFPDEDWLKLIQVMLVAPFQLTKYFLPGMKRNKWGRIINVSSIHGLVASPFKSAYVAAKHGLVGFTKTVATEVGEHGITANAICPGYVDTELSRGQIKSQSEVHGIAEDEVISKIMLQN</sequence>
<dbReference type="InterPro" id="IPR036291">
    <property type="entry name" value="NAD(P)-bd_dom_sf"/>
</dbReference>
<comment type="similarity">
    <text evidence="1">Belongs to the short-chain dehydrogenases/reductases (SDR) family.</text>
</comment>
<dbReference type="Pfam" id="PF00106">
    <property type="entry name" value="adh_short"/>
    <property type="match status" value="1"/>
</dbReference>